<dbReference type="SUPFAM" id="SSF53850">
    <property type="entry name" value="Periplasmic binding protein-like II"/>
    <property type="match status" value="1"/>
</dbReference>
<accession>A0A7Y0E390</accession>
<proteinExistence type="predicted"/>
<feature type="domain" description="SsuA/THI5-like" evidence="1">
    <location>
        <begin position="87"/>
        <end position="144"/>
    </location>
</feature>
<dbReference type="Pfam" id="PF09084">
    <property type="entry name" value="NMT1"/>
    <property type="match status" value="1"/>
</dbReference>
<dbReference type="RefSeq" id="WP_169626063.1">
    <property type="nucleotide sequence ID" value="NZ_JABBNT010000004.1"/>
</dbReference>
<dbReference type="InterPro" id="IPR015168">
    <property type="entry name" value="SsuA/THI5"/>
</dbReference>
<reference evidence="2 3" key="1">
    <citation type="submission" date="2020-04" db="EMBL/GenBank/DDBJ databases">
        <title>Rhodospirillaceae bacterium KN72 isolated from deep sea.</title>
        <authorList>
            <person name="Zhang D.-C."/>
        </authorList>
    </citation>
    <scope>NUCLEOTIDE SEQUENCE [LARGE SCALE GENOMIC DNA]</scope>
    <source>
        <strain evidence="2 3">KN72</strain>
    </source>
</reference>
<sequence>MSKLRLSIAMGDYDRTRPIYDGRVGIDGIDPVCMLQVPEEMFFRAFRHQAYDVSEISFSSYVVSLTRDDPPYIAVPIFLSRAFRHTSIYVNRAAGIEKPEDLKGKKIGIAEYQLTANVWVRAILEDDYGVTPADVQWVRGGMDTPGRPEKLKIDLPTSVKMVQAPEGATLNAMLADGEIDAFIGPRAPRCFQEGDPRVGRLFPDTVAVAEDYYRRTKRFPIMHLLGVRRALAEEHPWIPGALFKAFSASKSLSQEALNDTSATKVTMPFVEDNLDRARKLIGPDFWSYGVPANRDILDYFLDSHHRQGLSPRRVGIEELFHPSTLESFSL</sequence>
<protein>
    <submittedName>
        <fullName evidence="2">ABC transporter substrate-binding protein</fullName>
    </submittedName>
</protein>
<gene>
    <name evidence="2" type="ORF">HH303_14360</name>
</gene>
<evidence type="ECO:0000313" key="2">
    <source>
        <dbReference type="EMBL" id="NMM45676.1"/>
    </source>
</evidence>
<dbReference type="Gene3D" id="3.40.190.10">
    <property type="entry name" value="Periplasmic binding protein-like II"/>
    <property type="match status" value="1"/>
</dbReference>
<dbReference type="AlphaFoldDB" id="A0A7Y0E390"/>
<dbReference type="Proteomes" id="UP000539372">
    <property type="component" value="Unassembled WGS sequence"/>
</dbReference>
<name>A0A7Y0E390_9PROT</name>
<evidence type="ECO:0000313" key="3">
    <source>
        <dbReference type="Proteomes" id="UP000539372"/>
    </source>
</evidence>
<organism evidence="2 3">
    <name type="scientific">Pacificispira spongiicola</name>
    <dbReference type="NCBI Taxonomy" id="2729598"/>
    <lineage>
        <taxon>Bacteria</taxon>
        <taxon>Pseudomonadati</taxon>
        <taxon>Pseudomonadota</taxon>
        <taxon>Alphaproteobacteria</taxon>
        <taxon>Rhodospirillales</taxon>
        <taxon>Rhodospirillaceae</taxon>
        <taxon>Pacificispira</taxon>
    </lineage>
</organism>
<keyword evidence="3" id="KW-1185">Reference proteome</keyword>
<dbReference type="EMBL" id="JABBNT010000004">
    <property type="protein sequence ID" value="NMM45676.1"/>
    <property type="molecule type" value="Genomic_DNA"/>
</dbReference>
<comment type="caution">
    <text evidence="2">The sequence shown here is derived from an EMBL/GenBank/DDBJ whole genome shotgun (WGS) entry which is preliminary data.</text>
</comment>
<evidence type="ECO:0000259" key="1">
    <source>
        <dbReference type="Pfam" id="PF09084"/>
    </source>
</evidence>